<dbReference type="EMBL" id="VSSQ01025092">
    <property type="protein sequence ID" value="MPM72996.1"/>
    <property type="molecule type" value="Genomic_DNA"/>
</dbReference>
<protein>
    <submittedName>
        <fullName evidence="1">Uncharacterized protein</fullName>
    </submittedName>
</protein>
<evidence type="ECO:0000313" key="1">
    <source>
        <dbReference type="EMBL" id="MPM72996.1"/>
    </source>
</evidence>
<gene>
    <name evidence="1" type="ORF">SDC9_119972</name>
</gene>
<name>A0A645C5C0_9ZZZZ</name>
<sequence>MDSTLKLAGVGTEISVTLTLILAVYPPSAVVTVTRVEPADTPVILQFKPSYSIVATLESSTVHVAS</sequence>
<organism evidence="1">
    <name type="scientific">bioreactor metagenome</name>
    <dbReference type="NCBI Taxonomy" id="1076179"/>
    <lineage>
        <taxon>unclassified sequences</taxon>
        <taxon>metagenomes</taxon>
        <taxon>ecological metagenomes</taxon>
    </lineage>
</organism>
<comment type="caution">
    <text evidence="1">The sequence shown here is derived from an EMBL/GenBank/DDBJ whole genome shotgun (WGS) entry which is preliminary data.</text>
</comment>
<proteinExistence type="predicted"/>
<dbReference type="AlphaFoldDB" id="A0A645C5C0"/>
<reference evidence="1" key="1">
    <citation type="submission" date="2019-08" db="EMBL/GenBank/DDBJ databases">
        <authorList>
            <person name="Kucharzyk K."/>
            <person name="Murdoch R.W."/>
            <person name="Higgins S."/>
            <person name="Loffler F."/>
        </authorList>
    </citation>
    <scope>NUCLEOTIDE SEQUENCE</scope>
</reference>
<accession>A0A645C5C0</accession>